<dbReference type="AlphaFoldDB" id="A0A2V2W1T5"/>
<dbReference type="VEuPathDB" id="TriTrypDB:ECC02_005904"/>
<comment type="caution">
    <text evidence="3">The sequence shown here is derived from an EMBL/GenBank/DDBJ whole genome shotgun (WGS) entry which is preliminary data.</text>
</comment>
<dbReference type="Pfam" id="PF04969">
    <property type="entry name" value="CS"/>
    <property type="match status" value="1"/>
</dbReference>
<proteinExistence type="inferred from homology"/>
<dbReference type="VEuPathDB" id="TriTrypDB:TcYC6_0070940"/>
<evidence type="ECO:0000313" key="3">
    <source>
        <dbReference type="EMBL" id="PWV02590.1"/>
    </source>
</evidence>
<dbReference type="SUPFAM" id="SSF49764">
    <property type="entry name" value="HSP20-like chaperones"/>
    <property type="match status" value="1"/>
</dbReference>
<comment type="similarity">
    <text evidence="1">Belongs to the p23/wos2 family.</text>
</comment>
<dbReference type="InterPro" id="IPR008978">
    <property type="entry name" value="HSP20-like_chaperone"/>
</dbReference>
<dbReference type="VEuPathDB" id="TriTrypDB:BCY84_14407"/>
<dbReference type="VEuPathDB" id="TriTrypDB:TcCLB.507007.70"/>
<dbReference type="FunFam" id="2.60.40.790:FF:000039">
    <property type="entry name" value="CS domain containing protein"/>
    <property type="match status" value="1"/>
</dbReference>
<organism evidence="3 4">
    <name type="scientific">Trypanosoma cruzi</name>
    <dbReference type="NCBI Taxonomy" id="5693"/>
    <lineage>
        <taxon>Eukaryota</taxon>
        <taxon>Discoba</taxon>
        <taxon>Euglenozoa</taxon>
        <taxon>Kinetoplastea</taxon>
        <taxon>Metakinetoplastina</taxon>
        <taxon>Trypanosomatida</taxon>
        <taxon>Trypanosomatidae</taxon>
        <taxon>Trypanosoma</taxon>
        <taxon>Schizotrypanum</taxon>
    </lineage>
</organism>
<evidence type="ECO:0000259" key="2">
    <source>
        <dbReference type="PROSITE" id="PS51203"/>
    </source>
</evidence>
<dbReference type="VEuPathDB" id="TriTrypDB:TcBrA4_0060640"/>
<dbReference type="VEuPathDB" id="TriTrypDB:C4B63_2g235"/>
<dbReference type="GO" id="GO:0005829">
    <property type="term" value="C:cytosol"/>
    <property type="evidence" value="ECO:0007669"/>
    <property type="project" value="TreeGrafter"/>
</dbReference>
<dbReference type="Gene3D" id="2.60.40.790">
    <property type="match status" value="1"/>
</dbReference>
<dbReference type="CDD" id="cd06465">
    <property type="entry name" value="p23_hB-ind1_like"/>
    <property type="match status" value="1"/>
</dbReference>
<dbReference type="EMBL" id="PRFA01000002">
    <property type="protein sequence ID" value="PWV02590.1"/>
    <property type="molecule type" value="Genomic_DNA"/>
</dbReference>
<evidence type="ECO:0000313" key="4">
    <source>
        <dbReference type="Proteomes" id="UP000246121"/>
    </source>
</evidence>
<dbReference type="InterPro" id="IPR007052">
    <property type="entry name" value="CS_dom"/>
</dbReference>
<dbReference type="VEuPathDB" id="TriTrypDB:TCDM_00022"/>
<dbReference type="GO" id="GO:0051879">
    <property type="term" value="F:Hsp90 protein binding"/>
    <property type="evidence" value="ECO:0007669"/>
    <property type="project" value="InterPro"/>
</dbReference>
<dbReference type="VEuPathDB" id="TriTrypDB:TcCLB.509551.70"/>
<dbReference type="PANTHER" id="PTHR22932:SF9">
    <property type="entry name" value="CS DOMAIN-CONTAINING PROTEIN"/>
    <property type="match status" value="1"/>
</dbReference>
<dbReference type="PROSITE" id="PS51203">
    <property type="entry name" value="CS"/>
    <property type="match status" value="1"/>
</dbReference>
<accession>A0A2V2W1T5</accession>
<dbReference type="VEuPathDB" id="TriTrypDB:TcCL_NonESM00069"/>
<name>A0A2V2W1T5_TRYCR</name>
<evidence type="ECO:0000256" key="1">
    <source>
        <dbReference type="ARBA" id="ARBA00025733"/>
    </source>
</evidence>
<dbReference type="VEuPathDB" id="TriTrypDB:TCSYLVIO_005716"/>
<dbReference type="PANTHER" id="PTHR22932">
    <property type="entry name" value="TELOMERASE-BINDING PROTEIN P23 HSP90 CO-CHAPERONE"/>
    <property type="match status" value="1"/>
</dbReference>
<dbReference type="GO" id="GO:0006457">
    <property type="term" value="P:protein folding"/>
    <property type="evidence" value="ECO:0007669"/>
    <property type="project" value="TreeGrafter"/>
</dbReference>
<dbReference type="Proteomes" id="UP000246121">
    <property type="component" value="Unassembled WGS sequence"/>
</dbReference>
<sequence>MAHIPTKWAERKDKLYVTLQVSGATDVDVKFTENTISITGKGITPKASEPHGLNDKITLLKEIIPEKSSFKVLGVAIQVCAVKKEEGYWNKLVNQSSSSTANWLSVDWNLWKDEDEDDDGPAGFGDYGDLSNMMNMGGMGGMDGMGGMGGMEGMEAWMTQTTTKMRLRLKRLTCRTWTRNREFPLVS</sequence>
<dbReference type="GO" id="GO:0051131">
    <property type="term" value="P:chaperone-mediated protein complex assembly"/>
    <property type="evidence" value="ECO:0007669"/>
    <property type="project" value="TreeGrafter"/>
</dbReference>
<protein>
    <submittedName>
        <fullName evidence="3">Co-chaperone protein P23</fullName>
    </submittedName>
</protein>
<dbReference type="VEuPathDB" id="TriTrypDB:C3747_1g247"/>
<dbReference type="InterPro" id="IPR045250">
    <property type="entry name" value="p23-like"/>
</dbReference>
<dbReference type="VEuPathDB" id="TriTrypDB:TcG_07533"/>
<dbReference type="GO" id="GO:0051087">
    <property type="term" value="F:protein-folding chaperone binding"/>
    <property type="evidence" value="ECO:0007669"/>
    <property type="project" value="TreeGrafter"/>
</dbReference>
<dbReference type="GO" id="GO:0005634">
    <property type="term" value="C:nucleus"/>
    <property type="evidence" value="ECO:0007669"/>
    <property type="project" value="TreeGrafter"/>
</dbReference>
<feature type="domain" description="CS" evidence="2">
    <location>
        <begin position="1"/>
        <end position="93"/>
    </location>
</feature>
<reference evidence="3 4" key="1">
    <citation type="journal article" date="2018" name="Microb. Genom.">
        <title>Expanding an expanded genome: long-read sequencing of Trypanosoma cruzi.</title>
        <authorList>
            <person name="Berna L."/>
            <person name="Rodriguez M."/>
            <person name="Chiribao M.L."/>
            <person name="Parodi-Talice A."/>
            <person name="Pita S."/>
            <person name="Rijo G."/>
            <person name="Alvarez-Valin F."/>
            <person name="Robello C."/>
        </authorList>
    </citation>
    <scope>NUCLEOTIDE SEQUENCE [LARGE SCALE GENOMIC DNA]</scope>
    <source>
        <strain evidence="3 4">Dm28c</strain>
    </source>
</reference>
<gene>
    <name evidence="3" type="ORF">C4B63_2g235</name>
</gene>